<evidence type="ECO:0000313" key="1">
    <source>
        <dbReference type="EMBL" id="TFY69089.1"/>
    </source>
</evidence>
<protein>
    <recommendedName>
        <fullName evidence="3">BTB domain-containing protein</fullName>
    </recommendedName>
</protein>
<comment type="caution">
    <text evidence="1">The sequence shown here is derived from an EMBL/GenBank/DDBJ whole genome shotgun (WGS) entry which is preliminary data.</text>
</comment>
<gene>
    <name evidence="1" type="ORF">EVJ58_g598</name>
</gene>
<accession>A0A4Y9Z6U4</accession>
<dbReference type="Proteomes" id="UP000298390">
    <property type="component" value="Unassembled WGS sequence"/>
</dbReference>
<proteinExistence type="predicted"/>
<organism evidence="1 2">
    <name type="scientific">Rhodofomes roseus</name>
    <dbReference type="NCBI Taxonomy" id="34475"/>
    <lineage>
        <taxon>Eukaryota</taxon>
        <taxon>Fungi</taxon>
        <taxon>Dikarya</taxon>
        <taxon>Basidiomycota</taxon>
        <taxon>Agaricomycotina</taxon>
        <taxon>Agaricomycetes</taxon>
        <taxon>Polyporales</taxon>
        <taxon>Rhodofomes</taxon>
    </lineage>
</organism>
<sequence>MSSTKLAFRHPNILTYAPWKPLEVTHSPLHYYKDGTFECQVGSCLYNIYPTLIASRAGVFRDMFQGDQERDNVLEGSKGHPVYFVGIDQRDWDPWMSWLFGRGPKDGEPWAIDELVAIAKMSHLFDAPEGLRMAKQELSANNFTDGWSLFRKLALADTLDIPYWFNTSFRAIIRLLDTDRYIQSSDADVLGLALFLRIYTVRQEIELHRKALACQLPTFLTSPSCKTEDICKDAWASAWFEYFALRLVHPDEPVCDQDILFEMESPSNWPDLCEACHIDNVRDLKSMYPNPFDGEERIIRRALGEPEDDIIMNDDE</sequence>
<dbReference type="EMBL" id="SEKV01000016">
    <property type="protein sequence ID" value="TFY69089.1"/>
    <property type="molecule type" value="Genomic_DNA"/>
</dbReference>
<dbReference type="AlphaFoldDB" id="A0A4Y9Z6U4"/>
<dbReference type="STRING" id="34475.A0A4Y9Z6U4"/>
<evidence type="ECO:0008006" key="3">
    <source>
        <dbReference type="Google" id="ProtNLM"/>
    </source>
</evidence>
<name>A0A4Y9Z6U4_9APHY</name>
<reference evidence="1 2" key="1">
    <citation type="submission" date="2019-01" db="EMBL/GenBank/DDBJ databases">
        <title>Genome sequencing of the rare red list fungi Fomitopsis rosea.</title>
        <authorList>
            <person name="Buettner E."/>
            <person name="Kellner H."/>
        </authorList>
    </citation>
    <scope>NUCLEOTIDE SEQUENCE [LARGE SCALE GENOMIC DNA]</scope>
    <source>
        <strain evidence="1 2">DSM 105464</strain>
    </source>
</reference>
<evidence type="ECO:0000313" key="2">
    <source>
        <dbReference type="Proteomes" id="UP000298390"/>
    </source>
</evidence>